<dbReference type="InterPro" id="IPR000330">
    <property type="entry name" value="SNF2_N"/>
</dbReference>
<feature type="region of interest" description="Disordered" evidence="2">
    <location>
        <begin position="966"/>
        <end position="1009"/>
    </location>
</feature>
<proteinExistence type="predicted"/>
<keyword evidence="6" id="KW-1185">Reference proteome</keyword>
<dbReference type="PANTHER" id="PTHR45766:SF5">
    <property type="entry name" value="SNF2 DOMAIN-CONTAINING PROTEIN _ HELICASE DOMAIN-CONTAINING PROTEIN _ HNH ENDONUCLEASE DOMAIN-CONTAINING PROTEIN"/>
    <property type="match status" value="1"/>
</dbReference>
<dbReference type="GO" id="GO:0004520">
    <property type="term" value="F:DNA endonuclease activity"/>
    <property type="evidence" value="ECO:0007669"/>
    <property type="project" value="TreeGrafter"/>
</dbReference>
<protein>
    <submittedName>
        <fullName evidence="5">Zinc finger ran-binding domain-containing protein 3</fullName>
    </submittedName>
</protein>
<feature type="region of interest" description="Disordered" evidence="2">
    <location>
        <begin position="163"/>
        <end position="194"/>
    </location>
</feature>
<evidence type="ECO:0000313" key="6">
    <source>
        <dbReference type="Proteomes" id="UP000019335"/>
    </source>
</evidence>
<dbReference type="PANTHER" id="PTHR45766">
    <property type="entry name" value="DNA ANNEALING HELICASE AND ENDONUCLEASE ZRANB3 FAMILY MEMBER"/>
    <property type="match status" value="1"/>
</dbReference>
<dbReference type="InterPro" id="IPR038718">
    <property type="entry name" value="SNF2-like_sf"/>
</dbReference>
<feature type="compositionally biased region" description="Basic and acidic residues" evidence="2">
    <location>
        <begin position="1563"/>
        <end position="1572"/>
    </location>
</feature>
<name>W7TN96_9STRA</name>
<dbReference type="GO" id="GO:0031297">
    <property type="term" value="P:replication fork processing"/>
    <property type="evidence" value="ECO:0007669"/>
    <property type="project" value="TreeGrafter"/>
</dbReference>
<dbReference type="InterPro" id="IPR001650">
    <property type="entry name" value="Helicase_C-like"/>
</dbReference>
<evidence type="ECO:0000259" key="4">
    <source>
        <dbReference type="PROSITE" id="PS51194"/>
    </source>
</evidence>
<dbReference type="InterPro" id="IPR049730">
    <property type="entry name" value="SNF2/RAD54-like_C"/>
</dbReference>
<feature type="region of interest" description="Disordered" evidence="2">
    <location>
        <begin position="1"/>
        <end position="24"/>
    </location>
</feature>
<feature type="compositionally biased region" description="Basic and acidic residues" evidence="2">
    <location>
        <begin position="981"/>
        <end position="1009"/>
    </location>
</feature>
<feature type="region of interest" description="Disordered" evidence="2">
    <location>
        <begin position="1617"/>
        <end position="1644"/>
    </location>
</feature>
<reference evidence="5 6" key="1">
    <citation type="journal article" date="2014" name="Mol. Plant">
        <title>Chromosome Scale Genome Assembly and Transcriptome Profiling of Nannochloropsis gaditana in Nitrogen Depletion.</title>
        <authorList>
            <person name="Corteggiani Carpinelli E."/>
            <person name="Telatin A."/>
            <person name="Vitulo N."/>
            <person name="Forcato C."/>
            <person name="D'Angelo M."/>
            <person name="Schiavon R."/>
            <person name="Vezzi A."/>
            <person name="Giacometti G.M."/>
            <person name="Morosinotto T."/>
            <person name="Valle G."/>
        </authorList>
    </citation>
    <scope>NUCLEOTIDE SEQUENCE [LARGE SCALE GENOMIC DNA]</scope>
    <source>
        <strain evidence="5 6">B-31</strain>
    </source>
</reference>
<dbReference type="Pfam" id="PF00271">
    <property type="entry name" value="Helicase_C"/>
    <property type="match status" value="1"/>
</dbReference>
<dbReference type="Gene3D" id="3.40.50.10810">
    <property type="entry name" value="Tandem AAA-ATPase domain"/>
    <property type="match status" value="1"/>
</dbReference>
<gene>
    <name evidence="5" type="ORF">Naga_100148g9</name>
</gene>
<dbReference type="CDD" id="cd18793">
    <property type="entry name" value="SF2_C_SNF"/>
    <property type="match status" value="1"/>
</dbReference>
<dbReference type="PROSITE" id="PS51194">
    <property type="entry name" value="HELICASE_CTER"/>
    <property type="match status" value="1"/>
</dbReference>
<evidence type="ECO:0000256" key="2">
    <source>
        <dbReference type="SAM" id="MobiDB-lite"/>
    </source>
</evidence>
<dbReference type="Gene3D" id="3.40.50.300">
    <property type="entry name" value="P-loop containing nucleotide triphosphate hydrolases"/>
    <property type="match status" value="1"/>
</dbReference>
<dbReference type="GO" id="GO:0043596">
    <property type="term" value="C:nuclear replication fork"/>
    <property type="evidence" value="ECO:0007669"/>
    <property type="project" value="TreeGrafter"/>
</dbReference>
<dbReference type="PROSITE" id="PS51192">
    <property type="entry name" value="HELICASE_ATP_BIND_1"/>
    <property type="match status" value="1"/>
</dbReference>
<dbReference type="SMART" id="SM00490">
    <property type="entry name" value="HELICc"/>
    <property type="match status" value="1"/>
</dbReference>
<keyword evidence="1" id="KW-0378">Hydrolase</keyword>
<dbReference type="InterPro" id="IPR027417">
    <property type="entry name" value="P-loop_NTPase"/>
</dbReference>
<dbReference type="Pfam" id="PF00176">
    <property type="entry name" value="SNF2-rel_dom"/>
    <property type="match status" value="1"/>
</dbReference>
<feature type="compositionally biased region" description="Basic and acidic residues" evidence="2">
    <location>
        <begin position="1630"/>
        <end position="1640"/>
    </location>
</feature>
<feature type="compositionally biased region" description="Polar residues" evidence="2">
    <location>
        <begin position="178"/>
        <end position="194"/>
    </location>
</feature>
<feature type="region of interest" description="Disordered" evidence="2">
    <location>
        <begin position="1552"/>
        <end position="1572"/>
    </location>
</feature>
<dbReference type="SMART" id="SM00487">
    <property type="entry name" value="DEXDc"/>
    <property type="match status" value="1"/>
</dbReference>
<dbReference type="GO" id="GO:0016787">
    <property type="term" value="F:hydrolase activity"/>
    <property type="evidence" value="ECO:0007669"/>
    <property type="project" value="UniProtKB-KW"/>
</dbReference>
<evidence type="ECO:0000259" key="3">
    <source>
        <dbReference type="PROSITE" id="PS51192"/>
    </source>
</evidence>
<dbReference type="SUPFAM" id="SSF52540">
    <property type="entry name" value="P-loop containing nucleoside triphosphate hydrolases"/>
    <property type="match status" value="2"/>
</dbReference>
<feature type="domain" description="Helicase C-terminal" evidence="4">
    <location>
        <begin position="761"/>
        <end position="931"/>
    </location>
</feature>
<dbReference type="GO" id="GO:0005524">
    <property type="term" value="F:ATP binding"/>
    <property type="evidence" value="ECO:0007669"/>
    <property type="project" value="InterPro"/>
</dbReference>
<evidence type="ECO:0000256" key="1">
    <source>
        <dbReference type="ARBA" id="ARBA00022801"/>
    </source>
</evidence>
<dbReference type="OrthoDB" id="2801544at2759"/>
<dbReference type="InterPro" id="IPR014001">
    <property type="entry name" value="Helicase_ATP-bd"/>
</dbReference>
<organism evidence="5 6">
    <name type="scientific">Nannochloropsis gaditana</name>
    <dbReference type="NCBI Taxonomy" id="72520"/>
    <lineage>
        <taxon>Eukaryota</taxon>
        <taxon>Sar</taxon>
        <taxon>Stramenopiles</taxon>
        <taxon>Ochrophyta</taxon>
        <taxon>Eustigmatophyceae</taxon>
        <taxon>Eustigmatales</taxon>
        <taxon>Monodopsidaceae</taxon>
        <taxon>Nannochloropsis</taxon>
    </lineage>
</organism>
<feature type="domain" description="Helicase ATP-binding" evidence="3">
    <location>
        <begin position="401"/>
        <end position="566"/>
    </location>
</feature>
<accession>W7TN96</accession>
<evidence type="ECO:0000313" key="5">
    <source>
        <dbReference type="EMBL" id="EWM24963.1"/>
    </source>
</evidence>
<dbReference type="GO" id="GO:0006281">
    <property type="term" value="P:DNA repair"/>
    <property type="evidence" value="ECO:0007669"/>
    <property type="project" value="TreeGrafter"/>
</dbReference>
<comment type="caution">
    <text evidence="5">The sequence shown here is derived from an EMBL/GenBank/DDBJ whole genome shotgun (WGS) entry which is preliminary data.</text>
</comment>
<feature type="compositionally biased region" description="Basic and acidic residues" evidence="2">
    <location>
        <begin position="163"/>
        <end position="177"/>
    </location>
</feature>
<dbReference type="Proteomes" id="UP000019335">
    <property type="component" value="Chromosome 12"/>
</dbReference>
<sequence length="1680" mass="187579">MHSTVNPGSKQGCRMSRRSSDEEVIDVSRSQFVGSKNGERNPQLLVVAPGPVNDAVVTQGAHSPPDRVGVHRRLPLQETRTNSIRLHDSSIQNLRSDVWAAFCRPFEVNGVAVASKTHTRLLQMPVTSSSRGDTIQVTKCSEPQESLKPKDCGDIHEEGAFRRESAVSDPLRKDSLRTDTTASKSSVQHVPSGSRRNIPNCITTSVKSSPPLCWHCKHTMEDRGVCSIPRYRCQFFPRCPGRCGTDRPQEAVFLQLRGPSLKDLCLSYPDMPATAVAFGANWLSARLKLCGLKDAVLDKARGIRPVPPGQRGGGGAWEVVLDVRECENVTRLLREHPTLDLVREVPLPTLRFVSRLLDGEAAREEGGSGFFATPGEVERRFALLPRRVMKALFDFQKEGVRFALRRQGRCFIGDEMGTGKTLQALAVMVCYQTEWPLLIVVPASLRLLWAEVVEKWVPFLRPADIHVIFREADRVSSRSECPPVVITSYEMLRNLEASMTAVAFHCVIFDESQKMATTRAHSALNRVTSAALRVASSAIRVLLLSGTPTMARPFEIYDQVRLLQADLLSTPQGSHDGASKWEFGRNYCTGVYWQTRSQRPPLAAAKYDGTRCDEELYWLLRNAVLIRRLKKDVMAELPSLVRTVVRVEEGKDGASIWSQQVDSTETEGRIECSFEGGASLKKIRAAYDQNCAAETCLMERMEDEQTELQITWGDSEHRDERKRFVGQSEYHQLGHLKLGGVKEWLADRLLGGWLDAGVVGYEEDAIVEADAPKFVIFAHHLDVLAVLHGFLHNIFVRHRACRRLAFHWSQVQIQGSTPPETRQDLVKRFKNDRYCRMALIGITAGGSGLDLAAASTAVFVELPNSPHWLRQAEDRLHRRGQRRRVQIYYLVLPPGSAEDKVWQCMRRLLRENTAVINSREEAEELDVNRVEEFRAQASLPQDAPSQAAELLEGGLFPLLSKGEERENFWPGNGLSESPPEFVREASEPEGGKEHLRGESERQADRVHDPSFPDTCLLSETNAHSANISSPSSKPAVASVRKACNAVEDAAQTNGVNRTQEMSPPAVLASGVPVINHFLHGRFGGEDYEWELEALAGLTQEDADEEQTVQAADGEGQVLQQRSDGLPNDIKVNADFSSYERCSAKTGTTTEGNHTGNVAEDTVRCSYECADSPVHLSPSSQWCHPSPDKNTRTDKDITRATCALKGNVGCGQKPAVKLLYNLWFEVSKHTGWVHLHEHEDGSKPLGVHVDPLDYYHLTGLAQNALSSLPLLEEIRARAADEIILEDLPPFIQVAPGEKWQLLKFMTQFQKECARIRNQLYGYVLQPMEGGLQGWIRKHRTNRQRAGRQKASLPPRVLSSWDPDFGYRRHLTYEELFDPSRHSNVTRHVLVTSGRLFRRSFRQPLDPQTHDPLCFCCGTAFSLPGGTRTLQDLLCSAACLAYFACLSRGGLRREVGRRDRGICEMCGLDTLGLLERVKHSSCLKSREMLVVEEVPKFKERPKLLARLVREPKEGHVWQADHIHMVAEGGGLCDTTNGRALCVLCHASVTAEQSRLGRGDKRRAGREKVKKERGAGMHVERGEWGTTTGQGDAEGGARGRVVQDYTGMKMRGRRDTEQACLNGRTDPMEGEDGDNRGEEDIRGEASGLKKCQQIAEDYERDENQRLKVKAEPIEDHQLIAMCP</sequence>
<dbReference type="EMBL" id="AZIL01001066">
    <property type="protein sequence ID" value="EWM24963.1"/>
    <property type="molecule type" value="Genomic_DNA"/>
</dbReference>